<dbReference type="SUPFAM" id="SSF52833">
    <property type="entry name" value="Thioredoxin-like"/>
    <property type="match status" value="1"/>
</dbReference>
<feature type="domain" description="Thioredoxin" evidence="4">
    <location>
        <begin position="39"/>
        <end position="227"/>
    </location>
</feature>
<dbReference type="InterPro" id="IPR036249">
    <property type="entry name" value="Thioredoxin-like_sf"/>
</dbReference>
<dbReference type="InterPro" id="IPR012336">
    <property type="entry name" value="Thioredoxin-like_fold"/>
</dbReference>
<dbReference type="Pfam" id="PF13462">
    <property type="entry name" value="Thioredoxin_4"/>
    <property type="match status" value="1"/>
</dbReference>
<name>A0A317E9R9_9PROT</name>
<dbReference type="AlphaFoldDB" id="A0A317E9R9"/>
<evidence type="ECO:0000256" key="2">
    <source>
        <dbReference type="ARBA" id="ARBA00005791"/>
    </source>
</evidence>
<organism evidence="5 6">
    <name type="scientific">Zavarzinia aquatilis</name>
    <dbReference type="NCBI Taxonomy" id="2211142"/>
    <lineage>
        <taxon>Bacteria</taxon>
        <taxon>Pseudomonadati</taxon>
        <taxon>Pseudomonadota</taxon>
        <taxon>Alphaproteobacteria</taxon>
        <taxon>Rhodospirillales</taxon>
        <taxon>Zavarziniaceae</taxon>
        <taxon>Zavarzinia</taxon>
    </lineage>
</organism>
<evidence type="ECO:0000256" key="1">
    <source>
        <dbReference type="ARBA" id="ARBA00003565"/>
    </source>
</evidence>
<feature type="compositionally biased region" description="Low complexity" evidence="3">
    <location>
        <begin position="33"/>
        <end position="52"/>
    </location>
</feature>
<proteinExistence type="inferred from homology"/>
<comment type="caution">
    <text evidence="5">The sequence shown here is derived from an EMBL/GenBank/DDBJ whole genome shotgun (WGS) entry which is preliminary data.</text>
</comment>
<dbReference type="Gene3D" id="3.40.30.10">
    <property type="entry name" value="Glutaredoxin"/>
    <property type="match status" value="1"/>
</dbReference>
<accession>A0A317E9R9</accession>
<dbReference type="EMBL" id="QGLE01000005">
    <property type="protein sequence ID" value="PWR22976.1"/>
    <property type="molecule type" value="Genomic_DNA"/>
</dbReference>
<gene>
    <name evidence="5" type="ORF">DKG74_11245</name>
</gene>
<evidence type="ECO:0000313" key="5">
    <source>
        <dbReference type="EMBL" id="PWR22976.1"/>
    </source>
</evidence>
<dbReference type="PROSITE" id="PS51352">
    <property type="entry name" value="THIOREDOXIN_2"/>
    <property type="match status" value="1"/>
</dbReference>
<feature type="region of interest" description="Disordered" evidence="3">
    <location>
        <begin position="30"/>
        <end position="52"/>
    </location>
</feature>
<keyword evidence="6" id="KW-1185">Reference proteome</keyword>
<comment type="function">
    <text evidence="1">May be required for disulfide bond formation in some proteins.</text>
</comment>
<sequence length="229" mass="23911">MILAGAVGLAAAGGIGYWALMRGGPAPAPVAPPAAAATPTPATPAPADSAATPAQPVDGTFVIGSADAPVTVIEYASMTCPHCSSFTLTTFPEVKKQFIDTGKVRFVFRDFPLDAIALRASMLVRCAGADKSEALVEMLFRTQQSWSRAADPIVALKQTLRLAGLGDAKADACLADEALKMAVIQSRYDAEKSYQIKSTPSFVIGKTVASGALTIEEFTKFLKDNGLKD</sequence>
<evidence type="ECO:0000256" key="3">
    <source>
        <dbReference type="SAM" id="MobiDB-lite"/>
    </source>
</evidence>
<dbReference type="Proteomes" id="UP000245461">
    <property type="component" value="Unassembled WGS sequence"/>
</dbReference>
<reference evidence="5 6" key="1">
    <citation type="submission" date="2018-05" db="EMBL/GenBank/DDBJ databases">
        <title>Zavarzinia sp. HR-AS.</title>
        <authorList>
            <person name="Lee Y."/>
            <person name="Jeon C.O."/>
        </authorList>
    </citation>
    <scope>NUCLEOTIDE SEQUENCE [LARGE SCALE GENOMIC DNA]</scope>
    <source>
        <strain evidence="5 6">HR-AS</strain>
    </source>
</reference>
<protein>
    <submittedName>
        <fullName evidence="5">Disulfide bond formation protein DsbA</fullName>
    </submittedName>
</protein>
<comment type="similarity">
    <text evidence="2">Belongs to the thioredoxin family. DsbA subfamily.</text>
</comment>
<evidence type="ECO:0000259" key="4">
    <source>
        <dbReference type="PROSITE" id="PS51352"/>
    </source>
</evidence>
<dbReference type="PANTHER" id="PTHR13887:SF56">
    <property type="entry name" value="THIOREDOXIN-LIKE REDUCTASE RV2466C"/>
    <property type="match status" value="1"/>
</dbReference>
<dbReference type="PANTHER" id="PTHR13887">
    <property type="entry name" value="GLUTATHIONE S-TRANSFERASE KAPPA"/>
    <property type="match status" value="1"/>
</dbReference>
<evidence type="ECO:0000313" key="6">
    <source>
        <dbReference type="Proteomes" id="UP000245461"/>
    </source>
</evidence>
<dbReference type="InterPro" id="IPR013766">
    <property type="entry name" value="Thioredoxin_domain"/>
</dbReference>